<dbReference type="RefSeq" id="XP_043042204.1">
    <property type="nucleotide sequence ID" value="XM_043182019.1"/>
</dbReference>
<keyword evidence="2" id="KW-1185">Reference proteome</keyword>
<dbReference type="OrthoDB" id="2951221at2759"/>
<sequence length="282" mass="31624">MAIPQELMDVIIDFNHDDNQALRACALASRAFVASSQLHLFSRIKLILSDSAVRETTLWKLSGHTFQRFHTMIFVSPHIAPLVTTLEIYFDITYCQRPTVDTSIFTAVLTSLTSLKRYVLSAGLDSIDFRGCSDEPLTRAIFNDVPAAGLVELCLDGVESIPYADIFSTSGKWPSLKSLSMLWSSFQQQDVVWDLASLESLKVGGLNSFLYFEDWLSKNNFCSKLRWKKFVAVITSPDDVPVVRTALSIPTPYLEEVVIDHSFPMESTDPSIDLRTVANLRT</sequence>
<reference evidence="1" key="1">
    <citation type="submission" date="2020-11" db="EMBL/GenBank/DDBJ databases">
        <title>Adaptations for nitrogen fixation in a non-lichenized fungal sporocarp promotes dispersal by wood-feeding termites.</title>
        <authorList>
            <consortium name="DOE Joint Genome Institute"/>
            <person name="Koch R.A."/>
            <person name="Yoon G."/>
            <person name="Arayal U."/>
            <person name="Lail K."/>
            <person name="Amirebrahimi M."/>
            <person name="Labutti K."/>
            <person name="Lipzen A."/>
            <person name="Riley R."/>
            <person name="Barry K."/>
            <person name="Henrissat B."/>
            <person name="Grigoriev I.V."/>
            <person name="Herr J.R."/>
            <person name="Aime M.C."/>
        </authorList>
    </citation>
    <scope>NUCLEOTIDE SEQUENCE</scope>
    <source>
        <strain evidence="1">MCA 3950</strain>
    </source>
</reference>
<accession>A0A9P7VXE2</accession>
<name>A0A9P7VXE2_9AGAR</name>
<comment type="caution">
    <text evidence="1">The sequence shown here is derived from an EMBL/GenBank/DDBJ whole genome shotgun (WGS) entry which is preliminary data.</text>
</comment>
<protein>
    <submittedName>
        <fullName evidence="1">Uncharacterized protein</fullName>
    </submittedName>
</protein>
<dbReference type="EMBL" id="MU250529">
    <property type="protein sequence ID" value="KAG7448704.1"/>
    <property type="molecule type" value="Genomic_DNA"/>
</dbReference>
<gene>
    <name evidence="1" type="ORF">BT62DRAFT_722569</name>
</gene>
<dbReference type="Proteomes" id="UP000812287">
    <property type="component" value="Unassembled WGS sequence"/>
</dbReference>
<evidence type="ECO:0000313" key="1">
    <source>
        <dbReference type="EMBL" id="KAG7448704.1"/>
    </source>
</evidence>
<dbReference type="AlphaFoldDB" id="A0A9P7VXE2"/>
<dbReference type="GeneID" id="66104315"/>
<organism evidence="1 2">
    <name type="scientific">Guyanagaster necrorhizus</name>
    <dbReference type="NCBI Taxonomy" id="856835"/>
    <lineage>
        <taxon>Eukaryota</taxon>
        <taxon>Fungi</taxon>
        <taxon>Dikarya</taxon>
        <taxon>Basidiomycota</taxon>
        <taxon>Agaricomycotina</taxon>
        <taxon>Agaricomycetes</taxon>
        <taxon>Agaricomycetidae</taxon>
        <taxon>Agaricales</taxon>
        <taxon>Marasmiineae</taxon>
        <taxon>Physalacriaceae</taxon>
        <taxon>Guyanagaster</taxon>
    </lineage>
</organism>
<evidence type="ECO:0000313" key="2">
    <source>
        <dbReference type="Proteomes" id="UP000812287"/>
    </source>
</evidence>
<proteinExistence type="predicted"/>